<evidence type="ECO:0000259" key="2">
    <source>
        <dbReference type="Pfam" id="PF00557"/>
    </source>
</evidence>
<reference evidence="3 4" key="1">
    <citation type="journal article" date="2019" name="Sci. Rep.">
        <title>A high-quality genome of Eragrostis curvula grass provides insights into Poaceae evolution and supports new strategies to enhance forage quality.</title>
        <authorList>
            <person name="Carballo J."/>
            <person name="Santos B.A.C.M."/>
            <person name="Zappacosta D."/>
            <person name="Garbus I."/>
            <person name="Selva J.P."/>
            <person name="Gallo C.A."/>
            <person name="Diaz A."/>
            <person name="Albertini E."/>
            <person name="Caccamo M."/>
            <person name="Echenique V."/>
        </authorList>
    </citation>
    <scope>NUCLEOTIDE SEQUENCE [LARGE SCALE GENOMIC DNA]</scope>
    <source>
        <strain evidence="4">cv. Victoria</strain>
        <tissue evidence="3">Leaf</tissue>
    </source>
</reference>
<dbReference type="SMART" id="SM00320">
    <property type="entry name" value="WD40"/>
    <property type="match status" value="4"/>
</dbReference>
<gene>
    <name evidence="3" type="ORF">EJB05_36464</name>
</gene>
<dbReference type="PANTHER" id="PTHR10804">
    <property type="entry name" value="PROTEASE FAMILY M24 METHIONYL AMINOPEPTIDASE, AMINOPEPTIDASE P"/>
    <property type="match status" value="1"/>
</dbReference>
<evidence type="ECO:0000256" key="1">
    <source>
        <dbReference type="ARBA" id="ARBA00007319"/>
    </source>
</evidence>
<dbReference type="InterPro" id="IPR000994">
    <property type="entry name" value="Pept_M24"/>
</dbReference>
<evidence type="ECO:0000313" key="4">
    <source>
        <dbReference type="Proteomes" id="UP000324897"/>
    </source>
</evidence>
<dbReference type="InterPro" id="IPR015943">
    <property type="entry name" value="WD40/YVTN_repeat-like_dom_sf"/>
</dbReference>
<dbReference type="Gene3D" id="1.10.10.10">
    <property type="entry name" value="Winged helix-like DNA-binding domain superfamily/Winged helix DNA-binding domain"/>
    <property type="match status" value="1"/>
</dbReference>
<dbReference type="InterPro" id="IPR047113">
    <property type="entry name" value="PA2G4/ARX1"/>
</dbReference>
<dbReference type="Pfam" id="PF00557">
    <property type="entry name" value="Peptidase_M24"/>
    <property type="match status" value="1"/>
</dbReference>
<dbReference type="Gramene" id="TVU20261">
    <property type="protein sequence ID" value="TVU20261"/>
    <property type="gene ID" value="EJB05_36464"/>
</dbReference>
<protein>
    <recommendedName>
        <fullName evidence="2">Peptidase M24 domain-containing protein</fullName>
    </recommendedName>
</protein>
<comment type="caution">
    <text evidence="3">The sequence shown here is derived from an EMBL/GenBank/DDBJ whole genome shotgun (WGS) entry which is preliminary data.</text>
</comment>
<dbReference type="InterPro" id="IPR036322">
    <property type="entry name" value="WD40_repeat_dom_sf"/>
</dbReference>
<keyword evidence="4" id="KW-1185">Reference proteome</keyword>
<dbReference type="Gene3D" id="2.130.10.10">
    <property type="entry name" value="YVTN repeat-like/Quinoprotein amine dehydrogenase"/>
    <property type="match status" value="2"/>
</dbReference>
<dbReference type="InterPro" id="IPR036388">
    <property type="entry name" value="WH-like_DNA-bd_sf"/>
</dbReference>
<sequence>MSSGELHQEDRVDEDDTDETVMLQAEQDPGDFSNRAIRARYKGAGAILIGAVQSIVKECVPKARVAELCILGDSAIKEGFKKTFTNAVSKGLAFPTSICVNHVICNFSPMLTDQTVLEANDLVKINMACHVDGFLVVTTHTHVVTDGPIIGRMADVISAAETAKEIIINLVKPGTELREITDVIHKVASVFHCKVLNASHCHQLKRFYTIKPSQNFVHADEVDEESIIMKNKAYMIDIALSTTEDKIGPLGEVLPTIYKNIADDNYELQSEELRPVFEEIRQKYRIMPFCTRDLGEAAVQKLEACVQHDILQPYPIQHVKSGILVAHIRFTVFIGLRDTVVLNPHKLQELRPMISIKNNPDIKILRRSKGREKDADEKELIFSGRLAIGKESCGVRPVISDISWNPKPACWTATEAFACTGSFGTYVYRRPTSIAAMKLKGDIEEEWKKELVLDDPGRFCTWSPNGRLLAIGLVTEGHEIGEVHIIGWNDNFNHEKIYQGNPLHCKNMNSLSWSSDSSYLVLASKVTRHVVVIRYLEKKKENKVWVRTLPFSGQATDLVAVFHPETRCFIAGATTGRMEFYRHSEEEDVWLNRKGWSEDYGIIDSDLAFNRNGTKLACAKLNCSIKVWKYDTSPAAPNITELYTVANVGPCDLSVKWNHWNVDFLAVGDAGQAITIYDASGNHVCDNRHSVDSKALFSQANQVDWHPKEAWLLASGGAEGFILFWSHKRVQADGFTKERRIHHENLFYSHFPLQAGIARSTVQNFDVLTQNFRQSLVEAMEDVEGKDSQLARIAYLAKSGLERLDGGEKLSQAEFRSYSLEILQFSTKKL</sequence>
<dbReference type="SUPFAM" id="SSF50978">
    <property type="entry name" value="WD40 repeat-like"/>
    <property type="match status" value="1"/>
</dbReference>
<dbReference type="InterPro" id="IPR036005">
    <property type="entry name" value="Creatinase/aminopeptidase-like"/>
</dbReference>
<name>A0A5J9UAP7_9POAL</name>
<dbReference type="PANTHER" id="PTHR10804:SF11">
    <property type="entry name" value="PROLIFERATION-ASSOCIATED PROTEIN 2G4"/>
    <property type="match status" value="1"/>
</dbReference>
<dbReference type="SUPFAM" id="SSF55920">
    <property type="entry name" value="Creatinase/aminopeptidase"/>
    <property type="match status" value="1"/>
</dbReference>
<accession>A0A5J9UAP7</accession>
<comment type="similarity">
    <text evidence="1">Belongs to the peptidase M24 family.</text>
</comment>
<proteinExistence type="inferred from homology"/>
<dbReference type="OrthoDB" id="5876363at2759"/>
<dbReference type="EMBL" id="RWGY01000029">
    <property type="protein sequence ID" value="TVU20261.1"/>
    <property type="molecule type" value="Genomic_DNA"/>
</dbReference>
<dbReference type="SUPFAM" id="SSF46785">
    <property type="entry name" value="Winged helix' DNA-binding domain"/>
    <property type="match status" value="1"/>
</dbReference>
<organism evidence="3 4">
    <name type="scientific">Eragrostis curvula</name>
    <name type="common">weeping love grass</name>
    <dbReference type="NCBI Taxonomy" id="38414"/>
    <lineage>
        <taxon>Eukaryota</taxon>
        <taxon>Viridiplantae</taxon>
        <taxon>Streptophyta</taxon>
        <taxon>Embryophyta</taxon>
        <taxon>Tracheophyta</taxon>
        <taxon>Spermatophyta</taxon>
        <taxon>Magnoliopsida</taxon>
        <taxon>Liliopsida</taxon>
        <taxon>Poales</taxon>
        <taxon>Poaceae</taxon>
        <taxon>PACMAD clade</taxon>
        <taxon>Chloridoideae</taxon>
        <taxon>Eragrostideae</taxon>
        <taxon>Eragrostidinae</taxon>
        <taxon>Eragrostis</taxon>
    </lineage>
</organism>
<dbReference type="GO" id="GO:0005829">
    <property type="term" value="C:cytosol"/>
    <property type="evidence" value="ECO:0007669"/>
    <property type="project" value="UniProtKB-ARBA"/>
</dbReference>
<feature type="domain" description="Peptidase M24" evidence="2">
    <location>
        <begin position="41"/>
        <end position="189"/>
    </location>
</feature>
<dbReference type="InterPro" id="IPR036390">
    <property type="entry name" value="WH_DNA-bd_sf"/>
</dbReference>
<evidence type="ECO:0000313" key="3">
    <source>
        <dbReference type="EMBL" id="TVU20261.1"/>
    </source>
</evidence>
<dbReference type="Proteomes" id="UP000324897">
    <property type="component" value="Chromosome 7"/>
</dbReference>
<dbReference type="Gene3D" id="3.90.230.10">
    <property type="entry name" value="Creatinase/methionine aminopeptidase superfamily"/>
    <property type="match status" value="1"/>
</dbReference>
<dbReference type="InterPro" id="IPR001680">
    <property type="entry name" value="WD40_rpt"/>
</dbReference>
<dbReference type="AlphaFoldDB" id="A0A5J9UAP7"/>